<dbReference type="SMART" id="SM00355">
    <property type="entry name" value="ZnF_C2H2"/>
    <property type="match status" value="4"/>
</dbReference>
<evidence type="ECO:0000313" key="8">
    <source>
        <dbReference type="RefSeq" id="XP_011500740.1"/>
    </source>
</evidence>
<dbReference type="InterPro" id="IPR013087">
    <property type="entry name" value="Znf_C2H2_type"/>
</dbReference>
<dbReference type="Proteomes" id="UP000695007">
    <property type="component" value="Unplaced"/>
</dbReference>
<name>A0AAJ6YMG9_9HYME</name>
<keyword evidence="3 5" id="KW-0863">Zinc-finger</keyword>
<dbReference type="SUPFAM" id="SSF57667">
    <property type="entry name" value="beta-beta-alpha zinc fingers"/>
    <property type="match status" value="1"/>
</dbReference>
<dbReference type="AlphaFoldDB" id="A0AAJ6YMG9"/>
<protein>
    <submittedName>
        <fullName evidence="8">Zinc finger protein 534-like</fullName>
    </submittedName>
</protein>
<dbReference type="GO" id="GO:0000981">
    <property type="term" value="F:DNA-binding transcription factor activity, RNA polymerase II-specific"/>
    <property type="evidence" value="ECO:0007669"/>
    <property type="project" value="TreeGrafter"/>
</dbReference>
<dbReference type="InterPro" id="IPR036236">
    <property type="entry name" value="Znf_C2H2_sf"/>
</dbReference>
<reference evidence="8" key="1">
    <citation type="submission" date="2025-08" db="UniProtKB">
        <authorList>
            <consortium name="RefSeq"/>
        </authorList>
    </citation>
    <scope>IDENTIFICATION</scope>
</reference>
<dbReference type="PANTHER" id="PTHR24409:SF295">
    <property type="entry name" value="AZ2-RELATED"/>
    <property type="match status" value="1"/>
</dbReference>
<accession>A0AAJ6YMG9</accession>
<evidence type="ECO:0000313" key="7">
    <source>
        <dbReference type="Proteomes" id="UP000695007"/>
    </source>
</evidence>
<evidence type="ECO:0000259" key="6">
    <source>
        <dbReference type="PROSITE" id="PS50157"/>
    </source>
</evidence>
<dbReference type="GO" id="GO:0008270">
    <property type="term" value="F:zinc ion binding"/>
    <property type="evidence" value="ECO:0007669"/>
    <property type="project" value="UniProtKB-KW"/>
</dbReference>
<keyword evidence="4" id="KW-0862">Zinc</keyword>
<evidence type="ECO:0000256" key="2">
    <source>
        <dbReference type="ARBA" id="ARBA00022737"/>
    </source>
</evidence>
<dbReference type="KEGG" id="csol:105364505"/>
<proteinExistence type="predicted"/>
<dbReference type="Gene3D" id="3.30.160.60">
    <property type="entry name" value="Classic Zinc Finger"/>
    <property type="match status" value="2"/>
</dbReference>
<feature type="domain" description="C2H2-type" evidence="6">
    <location>
        <begin position="164"/>
        <end position="191"/>
    </location>
</feature>
<feature type="domain" description="C2H2-type" evidence="6">
    <location>
        <begin position="193"/>
        <end position="221"/>
    </location>
</feature>
<keyword evidence="1" id="KW-0479">Metal-binding</keyword>
<evidence type="ECO:0000256" key="4">
    <source>
        <dbReference type="ARBA" id="ARBA00022833"/>
    </source>
</evidence>
<organism evidence="7 8">
    <name type="scientific">Ceratosolen solmsi marchali</name>
    <dbReference type="NCBI Taxonomy" id="326594"/>
    <lineage>
        <taxon>Eukaryota</taxon>
        <taxon>Metazoa</taxon>
        <taxon>Ecdysozoa</taxon>
        <taxon>Arthropoda</taxon>
        <taxon>Hexapoda</taxon>
        <taxon>Insecta</taxon>
        <taxon>Pterygota</taxon>
        <taxon>Neoptera</taxon>
        <taxon>Endopterygota</taxon>
        <taxon>Hymenoptera</taxon>
        <taxon>Apocrita</taxon>
        <taxon>Proctotrupomorpha</taxon>
        <taxon>Chalcidoidea</taxon>
        <taxon>Agaonidae</taxon>
        <taxon>Agaoninae</taxon>
        <taxon>Ceratosolen</taxon>
    </lineage>
</organism>
<evidence type="ECO:0000256" key="5">
    <source>
        <dbReference type="PROSITE-ProRule" id="PRU00042"/>
    </source>
</evidence>
<dbReference type="GO" id="GO:0005634">
    <property type="term" value="C:nucleus"/>
    <property type="evidence" value="ECO:0007669"/>
    <property type="project" value="TreeGrafter"/>
</dbReference>
<dbReference type="RefSeq" id="XP_011500740.1">
    <property type="nucleotide sequence ID" value="XM_011502438.1"/>
</dbReference>
<dbReference type="GeneID" id="105364505"/>
<gene>
    <name evidence="8" type="primary">LOC105364505</name>
</gene>
<evidence type="ECO:0000256" key="1">
    <source>
        <dbReference type="ARBA" id="ARBA00022723"/>
    </source>
</evidence>
<sequence length="226" mass="26129">MYNVPLPKLIDIDDERTVTHAKFVEIVFVLLVVLQLVTLQHMQILQAIILVKEKIKKNHYYIAEIGAKPEAWISSPSSPDFTNYVCNTCSAGFRRIADLHRHKCGPPPRYSCPYCHKKDNYSSNINRHVKRSLPMLMINRAAPSFRSLPITKDLTAVWMAQYAYHCDKCGKGYQHRATLLRHTRHECGKEPKFKCPYCPHKTKQRGNLYQHIRTNHPGKNVFSDTA</sequence>
<dbReference type="Pfam" id="PF00096">
    <property type="entry name" value="zf-C2H2"/>
    <property type="match status" value="2"/>
</dbReference>
<keyword evidence="2" id="KW-0677">Repeat</keyword>
<dbReference type="PROSITE" id="PS50157">
    <property type="entry name" value="ZINC_FINGER_C2H2_2"/>
    <property type="match status" value="2"/>
</dbReference>
<keyword evidence="7" id="KW-1185">Reference proteome</keyword>
<dbReference type="GO" id="GO:0000977">
    <property type="term" value="F:RNA polymerase II transcription regulatory region sequence-specific DNA binding"/>
    <property type="evidence" value="ECO:0007669"/>
    <property type="project" value="TreeGrafter"/>
</dbReference>
<evidence type="ECO:0000256" key="3">
    <source>
        <dbReference type="ARBA" id="ARBA00022771"/>
    </source>
</evidence>
<dbReference type="PANTHER" id="PTHR24409">
    <property type="entry name" value="ZINC FINGER PROTEIN 142"/>
    <property type="match status" value="1"/>
</dbReference>